<dbReference type="InterPro" id="IPR033395">
    <property type="entry name" value="DUF5106"/>
</dbReference>
<organism evidence="2 3">
    <name type="scientific">Bacteroides eggerthii</name>
    <dbReference type="NCBI Taxonomy" id="28111"/>
    <lineage>
        <taxon>Bacteria</taxon>
        <taxon>Pseudomonadati</taxon>
        <taxon>Bacteroidota</taxon>
        <taxon>Bacteroidia</taxon>
        <taxon>Bacteroidales</taxon>
        <taxon>Bacteroidaceae</taxon>
        <taxon>Bacteroides</taxon>
    </lineage>
</organism>
<dbReference type="STRING" id="483216.BACEGG_00541"/>
<proteinExistence type="predicted"/>
<dbReference type="OrthoDB" id="9805634at2"/>
<dbReference type="RefSeq" id="WP_050764419.1">
    <property type="nucleotide sequence ID" value="NZ_CABKNQ010000020.1"/>
</dbReference>
<dbReference type="SUPFAM" id="SSF52833">
    <property type="entry name" value="Thioredoxin-like"/>
    <property type="match status" value="1"/>
</dbReference>
<dbReference type="EMBL" id="UFSX01000002">
    <property type="protein sequence ID" value="SUV43935.1"/>
    <property type="molecule type" value="Genomic_DNA"/>
</dbReference>
<dbReference type="Gene3D" id="3.40.30.10">
    <property type="entry name" value="Glutaredoxin"/>
    <property type="match status" value="1"/>
</dbReference>
<sequence length="338" mass="38295">MTLYSPLRHYRRYPRRSRTPRALRWFAAVVLLLLSLLPLFAGCASQSAETERGTAHSEAAFTLPDIPPLLVTSEARASYLAAHYWQGFNFRDTALISRPEVTEQALADFLDILSRVPPKEAQSSLTAMMDSAAVDSAMYAHFMKLSGKYLYEPNSPFRNEEYYIPVLRHIIASSRLGEPDKARAKFRLDMALKNRPGDVAADFAYTLADGTVGSLRQIKSSYTLLFFNSPDCEDCRRVKDYMAASEYLAGMTGEGSARRPRLVILAVYPDEDVEQWRAAAYPPCMLNARDASQVINRHRLYDLKAVPCLYLLDADKRVLLKDVTVEHVELYLREHARN</sequence>
<accession>A0A380ZCT1</accession>
<protein>
    <recommendedName>
        <fullName evidence="1">DUF5106 domain-containing protein</fullName>
    </recommendedName>
</protein>
<gene>
    <name evidence="2" type="ORF">NCTC11155_03344</name>
</gene>
<evidence type="ECO:0000313" key="2">
    <source>
        <dbReference type="EMBL" id="SUV43935.1"/>
    </source>
</evidence>
<dbReference type="InterPro" id="IPR036249">
    <property type="entry name" value="Thioredoxin-like_sf"/>
</dbReference>
<dbReference type="Proteomes" id="UP000254424">
    <property type="component" value="Unassembled WGS sequence"/>
</dbReference>
<dbReference type="GeneID" id="93071941"/>
<name>A0A380ZCT1_9BACE</name>
<feature type="domain" description="DUF5106" evidence="1">
    <location>
        <begin position="44"/>
        <end position="194"/>
    </location>
</feature>
<reference evidence="2 3" key="1">
    <citation type="submission" date="2018-06" db="EMBL/GenBank/DDBJ databases">
        <authorList>
            <consortium name="Pathogen Informatics"/>
            <person name="Doyle S."/>
        </authorList>
    </citation>
    <scope>NUCLEOTIDE SEQUENCE [LARGE SCALE GENOMIC DNA]</scope>
    <source>
        <strain evidence="2 3">NCTC11155</strain>
    </source>
</reference>
<dbReference type="AlphaFoldDB" id="A0A380ZCT1"/>
<dbReference type="Pfam" id="PF17127">
    <property type="entry name" value="DUF5106"/>
    <property type="match status" value="1"/>
</dbReference>
<evidence type="ECO:0000259" key="1">
    <source>
        <dbReference type="Pfam" id="PF17127"/>
    </source>
</evidence>
<evidence type="ECO:0000313" key="3">
    <source>
        <dbReference type="Proteomes" id="UP000254424"/>
    </source>
</evidence>